<evidence type="ECO:0000313" key="2">
    <source>
        <dbReference type="Proteomes" id="UP001345013"/>
    </source>
</evidence>
<organism evidence="1 2">
    <name type="scientific">Lithohypha guttulata</name>
    <dbReference type="NCBI Taxonomy" id="1690604"/>
    <lineage>
        <taxon>Eukaryota</taxon>
        <taxon>Fungi</taxon>
        <taxon>Dikarya</taxon>
        <taxon>Ascomycota</taxon>
        <taxon>Pezizomycotina</taxon>
        <taxon>Eurotiomycetes</taxon>
        <taxon>Chaetothyriomycetidae</taxon>
        <taxon>Chaetothyriales</taxon>
        <taxon>Trichomeriaceae</taxon>
        <taxon>Lithohypha</taxon>
    </lineage>
</organism>
<accession>A0ABR0JV65</accession>
<evidence type="ECO:0000313" key="1">
    <source>
        <dbReference type="EMBL" id="KAK5074525.1"/>
    </source>
</evidence>
<keyword evidence="2" id="KW-1185">Reference proteome</keyword>
<protein>
    <recommendedName>
        <fullName evidence="3">SnoaL-like domain-containing protein</fullName>
    </recommendedName>
</protein>
<proteinExistence type="predicted"/>
<sequence>MAENLVQRRQQLICAAQSFIQALAEKKPPDVIFSFFSEHIIIREYGLQQLAPFLGREYRGIHYCTVLASTTSLENGRLDVTFADHEEHKVSVKGEVTFTWISTGQSWHEVRTSLLEFDHEYKINMYETWADPGAAYLASKGLLKQ</sequence>
<gene>
    <name evidence="1" type="ORF">LTR24_010144</name>
</gene>
<comment type="caution">
    <text evidence="1">The sequence shown here is derived from an EMBL/GenBank/DDBJ whole genome shotgun (WGS) entry which is preliminary data.</text>
</comment>
<reference evidence="1 2" key="1">
    <citation type="submission" date="2023-08" db="EMBL/GenBank/DDBJ databases">
        <title>Black Yeasts Isolated from many extreme environments.</title>
        <authorList>
            <person name="Coleine C."/>
            <person name="Stajich J.E."/>
            <person name="Selbmann L."/>
        </authorList>
    </citation>
    <scope>NUCLEOTIDE SEQUENCE [LARGE SCALE GENOMIC DNA]</scope>
    <source>
        <strain evidence="1 2">CCFEE 5885</strain>
    </source>
</reference>
<name>A0ABR0JV65_9EURO</name>
<dbReference type="EMBL" id="JAVRRG010000280">
    <property type="protein sequence ID" value="KAK5074525.1"/>
    <property type="molecule type" value="Genomic_DNA"/>
</dbReference>
<dbReference type="Proteomes" id="UP001345013">
    <property type="component" value="Unassembled WGS sequence"/>
</dbReference>
<evidence type="ECO:0008006" key="3">
    <source>
        <dbReference type="Google" id="ProtNLM"/>
    </source>
</evidence>